<dbReference type="NCBIfam" id="TIGR00377">
    <property type="entry name" value="ant_ant_sig"/>
    <property type="match status" value="1"/>
</dbReference>
<evidence type="ECO:0000256" key="2">
    <source>
        <dbReference type="RuleBase" id="RU003749"/>
    </source>
</evidence>
<dbReference type="InterPro" id="IPR036513">
    <property type="entry name" value="STAS_dom_sf"/>
</dbReference>
<gene>
    <name evidence="4" type="ORF">SSP24_03560</name>
</gene>
<dbReference type="PROSITE" id="PS50801">
    <property type="entry name" value="STAS"/>
    <property type="match status" value="1"/>
</dbReference>
<sequence length="103" mass="11044">MELSGEIDILTAPCIGARLDVLSARPLPDLVVDLRSVSFIDCSGLGVLCRVSNHVRARQGRLRLVTDNPRFRRILRLTRLSGAFELCAVPPGSAAVTSSTDAA</sequence>
<dbReference type="SUPFAM" id="SSF52091">
    <property type="entry name" value="SpoIIaa-like"/>
    <property type="match status" value="1"/>
</dbReference>
<dbReference type="InterPro" id="IPR002645">
    <property type="entry name" value="STAS_dom"/>
</dbReference>
<dbReference type="Pfam" id="PF01740">
    <property type="entry name" value="STAS"/>
    <property type="match status" value="1"/>
</dbReference>
<dbReference type="Gene3D" id="3.30.750.24">
    <property type="entry name" value="STAS domain"/>
    <property type="match status" value="1"/>
</dbReference>
<evidence type="ECO:0000313" key="4">
    <source>
        <dbReference type="EMBL" id="GEC02701.1"/>
    </source>
</evidence>
<comment type="caution">
    <text evidence="4">The sequence shown here is derived from an EMBL/GenBank/DDBJ whole genome shotgun (WGS) entry which is preliminary data.</text>
</comment>
<comment type="similarity">
    <text evidence="1 2">Belongs to the anti-sigma-factor antagonist family.</text>
</comment>
<dbReference type="PANTHER" id="PTHR33495">
    <property type="entry name" value="ANTI-SIGMA FACTOR ANTAGONIST TM_1081-RELATED-RELATED"/>
    <property type="match status" value="1"/>
</dbReference>
<dbReference type="PANTHER" id="PTHR33495:SF2">
    <property type="entry name" value="ANTI-SIGMA FACTOR ANTAGONIST TM_1081-RELATED"/>
    <property type="match status" value="1"/>
</dbReference>
<keyword evidence="5" id="KW-1185">Reference proteome</keyword>
<dbReference type="Proteomes" id="UP000317881">
    <property type="component" value="Unassembled WGS sequence"/>
</dbReference>
<evidence type="ECO:0000313" key="5">
    <source>
        <dbReference type="Proteomes" id="UP000317881"/>
    </source>
</evidence>
<dbReference type="EMBL" id="BJND01000004">
    <property type="protein sequence ID" value="GEC02701.1"/>
    <property type="molecule type" value="Genomic_DNA"/>
</dbReference>
<organism evidence="4 5">
    <name type="scientific">Streptomyces spinoverrucosus</name>
    <dbReference type="NCBI Taxonomy" id="284043"/>
    <lineage>
        <taxon>Bacteria</taxon>
        <taxon>Bacillati</taxon>
        <taxon>Actinomycetota</taxon>
        <taxon>Actinomycetes</taxon>
        <taxon>Kitasatosporales</taxon>
        <taxon>Streptomycetaceae</taxon>
        <taxon>Streptomyces</taxon>
    </lineage>
</organism>
<accession>A0A4Y3VAX4</accession>
<dbReference type="InterPro" id="IPR003658">
    <property type="entry name" value="Anti-sigma_ant"/>
</dbReference>
<evidence type="ECO:0000256" key="1">
    <source>
        <dbReference type="ARBA" id="ARBA00009013"/>
    </source>
</evidence>
<dbReference type="AlphaFoldDB" id="A0A4Y3VAX4"/>
<proteinExistence type="inferred from homology"/>
<dbReference type="CDD" id="cd07043">
    <property type="entry name" value="STAS_anti-anti-sigma_factors"/>
    <property type="match status" value="1"/>
</dbReference>
<reference evidence="4 5" key="1">
    <citation type="submission" date="2019-06" db="EMBL/GenBank/DDBJ databases">
        <title>Whole genome shotgun sequence of Streptomyces spinoverrucosus NBRC 14228.</title>
        <authorList>
            <person name="Hosoyama A."/>
            <person name="Uohara A."/>
            <person name="Ohji S."/>
            <person name="Ichikawa N."/>
        </authorList>
    </citation>
    <scope>NUCLEOTIDE SEQUENCE [LARGE SCALE GENOMIC DNA]</scope>
    <source>
        <strain evidence="4 5">NBRC 14228</strain>
    </source>
</reference>
<evidence type="ECO:0000259" key="3">
    <source>
        <dbReference type="PROSITE" id="PS50801"/>
    </source>
</evidence>
<name>A0A4Y3VAX4_9ACTN</name>
<feature type="domain" description="STAS" evidence="3">
    <location>
        <begin position="1"/>
        <end position="103"/>
    </location>
</feature>
<protein>
    <recommendedName>
        <fullName evidence="2">Anti-sigma factor antagonist</fullName>
    </recommendedName>
</protein>
<dbReference type="GO" id="GO:0043856">
    <property type="term" value="F:anti-sigma factor antagonist activity"/>
    <property type="evidence" value="ECO:0007669"/>
    <property type="project" value="InterPro"/>
</dbReference>